<dbReference type="EMBL" id="CP139727">
    <property type="protein sequence ID" value="WPZ23588.1"/>
    <property type="molecule type" value="Genomic_DNA"/>
</dbReference>
<dbReference type="RefSeq" id="WP_322329954.1">
    <property type="nucleotide sequence ID" value="NZ_CP139727.1"/>
</dbReference>
<evidence type="ECO:0000313" key="3">
    <source>
        <dbReference type="Proteomes" id="UP001326567"/>
    </source>
</evidence>
<evidence type="ECO:0000313" key="2">
    <source>
        <dbReference type="EMBL" id="WPZ23588.1"/>
    </source>
</evidence>
<feature type="transmembrane region" description="Helical" evidence="1">
    <location>
        <begin position="353"/>
        <end position="382"/>
    </location>
</feature>
<proteinExistence type="predicted"/>
<dbReference type="Proteomes" id="UP001326567">
    <property type="component" value="Plasmid unnamed02"/>
</dbReference>
<feature type="transmembrane region" description="Helical" evidence="1">
    <location>
        <begin position="196"/>
        <end position="226"/>
    </location>
</feature>
<accession>A0ABZ0V400</accession>
<protein>
    <recommendedName>
        <fullName evidence="4">O-antigen ligase like membrane protein</fullName>
    </recommendedName>
</protein>
<sequence length="388" mass="42210">MASHQKLNIEPSSSAPRAARGKFALRQATSLIIIFTILFPYARVLPVNTDIQPNFLIAILLLGPFVITVRMKEVIVFTIFVALLILYTIAEPTSQSFRAWPAYLTPLLVMVFVRAMLTSEANGRWLDRLMYMTFYPWVGFGVLQLLSGSLILVTTFRASTTTNRGWTSFAPEPSAFGTVLFLYAAFFAARGRPALAVVALLTTALAAQSALGLVYFAILALAYLLLHITKQARWLLPISAFLILLTVVVDMRDILEILPDGSRVTTLVNHAIVSGSIQEDNSVSSRVSDLISAMSAVTEGSMLGEGFGGEKRLKSGWGAYAYELGWLGLTIAIGWIGYFLFRAKQMGRNVLASTGAIIVMLFSSTPLAMPFASFVIAALIYAPASAEG</sequence>
<feature type="transmembrane region" description="Helical" evidence="1">
    <location>
        <begin position="173"/>
        <end position="189"/>
    </location>
</feature>
<keyword evidence="2" id="KW-0614">Plasmid</keyword>
<evidence type="ECO:0008006" key="4">
    <source>
        <dbReference type="Google" id="ProtNLM"/>
    </source>
</evidence>
<feature type="transmembrane region" description="Helical" evidence="1">
    <location>
        <begin position="96"/>
        <end position="117"/>
    </location>
</feature>
<name>A0ABZ0V400_9RHOB</name>
<feature type="transmembrane region" description="Helical" evidence="1">
    <location>
        <begin position="320"/>
        <end position="341"/>
    </location>
</feature>
<evidence type="ECO:0000256" key="1">
    <source>
        <dbReference type="SAM" id="Phobius"/>
    </source>
</evidence>
<reference evidence="2 3" key="1">
    <citation type="submission" date="2023-11" db="EMBL/GenBank/DDBJ databases">
        <title>From the Deep-Sea to the Surface: Bacterial Genomes Isolated from the Moytirra Hydrothermal Vent Plume.</title>
        <authorList>
            <person name="Major S.R."/>
        </authorList>
    </citation>
    <scope>NUCLEOTIDE SEQUENCE [LARGE SCALE GENOMIC DNA]</scope>
    <source>
        <strain evidence="2 3">OXR-9</strain>
        <plasmid evidence="2 3">unnamed02</plasmid>
    </source>
</reference>
<organism evidence="2 3">
    <name type="scientific">Sulfitobacter faviae</name>
    <dbReference type="NCBI Taxonomy" id="1775881"/>
    <lineage>
        <taxon>Bacteria</taxon>
        <taxon>Pseudomonadati</taxon>
        <taxon>Pseudomonadota</taxon>
        <taxon>Alphaproteobacteria</taxon>
        <taxon>Rhodobacterales</taxon>
        <taxon>Roseobacteraceae</taxon>
        <taxon>Sulfitobacter</taxon>
    </lineage>
</organism>
<feature type="transmembrane region" description="Helical" evidence="1">
    <location>
        <begin position="23"/>
        <end position="45"/>
    </location>
</feature>
<keyword evidence="1" id="KW-1133">Transmembrane helix</keyword>
<keyword evidence="3" id="KW-1185">Reference proteome</keyword>
<keyword evidence="1" id="KW-0812">Transmembrane</keyword>
<feature type="transmembrane region" description="Helical" evidence="1">
    <location>
        <begin position="74"/>
        <end position="90"/>
    </location>
</feature>
<gene>
    <name evidence="2" type="ORF">T7987_17090</name>
</gene>
<feature type="transmembrane region" description="Helical" evidence="1">
    <location>
        <begin position="129"/>
        <end position="153"/>
    </location>
</feature>
<feature type="transmembrane region" description="Helical" evidence="1">
    <location>
        <begin position="232"/>
        <end position="249"/>
    </location>
</feature>
<keyword evidence="1" id="KW-0472">Membrane</keyword>
<geneLocation type="plasmid" evidence="2 3">
    <name>unnamed02</name>
</geneLocation>